<evidence type="ECO:0000256" key="10">
    <source>
        <dbReference type="SAM" id="Phobius"/>
    </source>
</evidence>
<evidence type="ECO:0000256" key="6">
    <source>
        <dbReference type="ARBA" id="ARBA00022692"/>
    </source>
</evidence>
<dbReference type="SUPFAM" id="SSF103473">
    <property type="entry name" value="MFS general substrate transporter"/>
    <property type="match status" value="1"/>
</dbReference>
<evidence type="ECO:0000256" key="9">
    <source>
        <dbReference type="ARBA" id="ARBA00023136"/>
    </source>
</evidence>
<gene>
    <name evidence="12" type="ORF">D0Y65_007255</name>
    <name evidence="11" type="ORF">glysoja_033527</name>
</gene>
<evidence type="ECO:0000256" key="5">
    <source>
        <dbReference type="ARBA" id="ARBA00022597"/>
    </source>
</evidence>
<evidence type="ECO:0000256" key="3">
    <source>
        <dbReference type="ARBA" id="ARBA00007134"/>
    </source>
</evidence>
<keyword evidence="4" id="KW-0813">Transport</keyword>
<feature type="transmembrane region" description="Helical" evidence="10">
    <location>
        <begin position="62"/>
        <end position="87"/>
    </location>
</feature>
<evidence type="ECO:0000256" key="4">
    <source>
        <dbReference type="ARBA" id="ARBA00022448"/>
    </source>
</evidence>
<dbReference type="PANTHER" id="PTHR19432:SF79">
    <property type="entry name" value="SUCROSE_H+ SYMPORTER, PLANT, MAJOR FACILITATOR SUPERFAMILY DOMAIN-CONTAINING PROTEIN-RELATED"/>
    <property type="match status" value="1"/>
</dbReference>
<evidence type="ECO:0000313" key="12">
    <source>
        <dbReference type="EMBL" id="RZC20817.1"/>
    </source>
</evidence>
<dbReference type="GO" id="GO:0008506">
    <property type="term" value="F:sucrose:proton symporter activity"/>
    <property type="evidence" value="ECO:0007669"/>
    <property type="project" value="TreeGrafter"/>
</dbReference>
<organism evidence="11">
    <name type="scientific">Glycine soja</name>
    <name type="common">Wild soybean</name>
    <dbReference type="NCBI Taxonomy" id="3848"/>
    <lineage>
        <taxon>Eukaryota</taxon>
        <taxon>Viridiplantae</taxon>
        <taxon>Streptophyta</taxon>
        <taxon>Embryophyta</taxon>
        <taxon>Tracheophyta</taxon>
        <taxon>Spermatophyta</taxon>
        <taxon>Magnoliopsida</taxon>
        <taxon>eudicotyledons</taxon>
        <taxon>Gunneridae</taxon>
        <taxon>Pentapetalae</taxon>
        <taxon>rosids</taxon>
        <taxon>fabids</taxon>
        <taxon>Fabales</taxon>
        <taxon>Fabaceae</taxon>
        <taxon>Papilionoideae</taxon>
        <taxon>50 kb inversion clade</taxon>
        <taxon>NPAAA clade</taxon>
        <taxon>indigoferoid/millettioid clade</taxon>
        <taxon>Phaseoleae</taxon>
        <taxon>Glycine</taxon>
        <taxon>Glycine subgen. Soja</taxon>
    </lineage>
</organism>
<evidence type="ECO:0000256" key="1">
    <source>
        <dbReference type="ARBA" id="ARBA00004141"/>
    </source>
</evidence>
<dbReference type="InterPro" id="IPR036259">
    <property type="entry name" value="MFS_trans_sf"/>
</dbReference>
<sequence length="105" mass="11803">MAAIVVGATETSISTSRQQLGIPHQCASIIWICGPVLDLFMQPLIGHINDRCTSRFDRRRPFILIDVVIIFVVVLIIAYTANISWLLSDTTDYHPVTITIFIIDF</sequence>
<dbReference type="SMR" id="A0A0B2QF37"/>
<evidence type="ECO:0000313" key="13">
    <source>
        <dbReference type="Proteomes" id="UP000289340"/>
    </source>
</evidence>
<accession>A0A0B2QF37</accession>
<evidence type="ECO:0000313" key="11">
    <source>
        <dbReference type="EMBL" id="KHN19895.1"/>
    </source>
</evidence>
<comment type="subcellular location">
    <subcellularLocation>
        <location evidence="1">Membrane</location>
        <topology evidence="1">Multi-pass membrane protein</topology>
    </subcellularLocation>
</comment>
<comment type="similarity">
    <text evidence="3">Belongs to the glycoside-pentoside-hexuronide (GPH) cation symporter transporter (TC 2.A.2.4) family.</text>
</comment>
<keyword evidence="7" id="KW-0769">Symport</keyword>
<keyword evidence="6 10" id="KW-0812">Transmembrane</keyword>
<dbReference type="Pfam" id="PF13347">
    <property type="entry name" value="MFS_2"/>
    <property type="match status" value="1"/>
</dbReference>
<dbReference type="EMBL" id="KN658617">
    <property type="protein sequence ID" value="KHN19895.1"/>
    <property type="molecule type" value="Genomic_DNA"/>
</dbReference>
<keyword evidence="13" id="KW-1185">Reference proteome</keyword>
<proteinExistence type="inferred from homology"/>
<dbReference type="PANTHER" id="PTHR19432">
    <property type="entry name" value="SUGAR TRANSPORTER"/>
    <property type="match status" value="1"/>
</dbReference>
<dbReference type="GO" id="GO:0005773">
    <property type="term" value="C:vacuole"/>
    <property type="evidence" value="ECO:0007669"/>
    <property type="project" value="TreeGrafter"/>
</dbReference>
<evidence type="ECO:0000256" key="2">
    <source>
        <dbReference type="ARBA" id="ARBA00004914"/>
    </source>
</evidence>
<dbReference type="Gene3D" id="1.20.1250.20">
    <property type="entry name" value="MFS general substrate transporter like domains"/>
    <property type="match status" value="1"/>
</dbReference>
<keyword evidence="9 10" id="KW-0472">Membrane</keyword>
<dbReference type="AlphaFoldDB" id="A0A0B2QF37"/>
<keyword evidence="5" id="KW-0762">Sugar transport</keyword>
<dbReference type="Proteomes" id="UP000289340">
    <property type="component" value="Chromosome 3"/>
</dbReference>
<dbReference type="EMBL" id="QZWG01000003">
    <property type="protein sequence ID" value="RZC20817.1"/>
    <property type="molecule type" value="Genomic_DNA"/>
</dbReference>
<reference evidence="12 13" key="2">
    <citation type="submission" date="2018-09" db="EMBL/GenBank/DDBJ databases">
        <title>A high-quality reference genome of wild soybean provides a powerful tool to mine soybean genomes.</title>
        <authorList>
            <person name="Xie M."/>
            <person name="Chung C.Y.L."/>
            <person name="Li M.-W."/>
            <person name="Wong F.-L."/>
            <person name="Chan T.-F."/>
            <person name="Lam H.-M."/>
        </authorList>
    </citation>
    <scope>NUCLEOTIDE SEQUENCE [LARGE SCALE GENOMIC DNA]</scope>
    <source>
        <strain evidence="13">cv. W05</strain>
        <tissue evidence="12">Hypocotyl of etiolated seedlings</tissue>
    </source>
</reference>
<protein>
    <submittedName>
        <fullName evidence="11">Sucrose transport protein SUC4</fullName>
    </submittedName>
</protein>
<name>A0A0B2QF37_GLYSO</name>
<dbReference type="GO" id="GO:0005886">
    <property type="term" value="C:plasma membrane"/>
    <property type="evidence" value="ECO:0007669"/>
    <property type="project" value="TreeGrafter"/>
</dbReference>
<dbReference type="Gramene" id="XM_028368011.1">
    <property type="protein sequence ID" value="XP_028223812.1"/>
    <property type="gene ID" value="LOC114405525"/>
</dbReference>
<keyword evidence="8 10" id="KW-1133">Transmembrane helix</keyword>
<comment type="pathway">
    <text evidence="2">Glycan biosynthesis; sucrose metabolism.</text>
</comment>
<evidence type="ECO:0000256" key="8">
    <source>
        <dbReference type="ARBA" id="ARBA00022989"/>
    </source>
</evidence>
<evidence type="ECO:0000256" key="7">
    <source>
        <dbReference type="ARBA" id="ARBA00022847"/>
    </source>
</evidence>
<dbReference type="Proteomes" id="UP000053555">
    <property type="component" value="Unassembled WGS sequence"/>
</dbReference>
<reference evidence="11" key="1">
    <citation type="submission" date="2014-07" db="EMBL/GenBank/DDBJ databases">
        <title>Identification of a novel salt tolerance gene in wild soybean by whole-genome sequencing.</title>
        <authorList>
            <person name="Lam H.-M."/>
            <person name="Qi X."/>
            <person name="Li M.-W."/>
            <person name="Liu X."/>
            <person name="Xie M."/>
            <person name="Ni M."/>
            <person name="Xu X."/>
        </authorList>
    </citation>
    <scope>NUCLEOTIDE SEQUENCE [LARGE SCALE GENOMIC DNA]</scope>
    <source>
        <tissue evidence="11">Root</tissue>
    </source>
</reference>